<dbReference type="InterPro" id="IPR016055">
    <property type="entry name" value="A-D-PHexomutase_a/b/a-I/II/III"/>
</dbReference>
<keyword evidence="4 9" id="KW-0479">Metal-binding</keyword>
<dbReference type="Pfam" id="PF02879">
    <property type="entry name" value="PGM_PMM_II"/>
    <property type="match status" value="1"/>
</dbReference>
<dbReference type="GO" id="GO:0009252">
    <property type="term" value="P:peptidoglycan biosynthetic process"/>
    <property type="evidence" value="ECO:0007669"/>
    <property type="project" value="TreeGrafter"/>
</dbReference>
<dbReference type="PRINTS" id="PR00509">
    <property type="entry name" value="PGMPMM"/>
</dbReference>
<dbReference type="GO" id="GO:0006048">
    <property type="term" value="P:UDP-N-acetylglucosamine biosynthetic process"/>
    <property type="evidence" value="ECO:0007669"/>
    <property type="project" value="TreeGrafter"/>
</dbReference>
<dbReference type="FunFam" id="3.40.120.10:FF:000001">
    <property type="entry name" value="Phosphoglucosamine mutase"/>
    <property type="match status" value="1"/>
</dbReference>
<dbReference type="GO" id="GO:0000287">
    <property type="term" value="F:magnesium ion binding"/>
    <property type="evidence" value="ECO:0007669"/>
    <property type="project" value="InterPro"/>
</dbReference>
<gene>
    <name evidence="15" type="ORF">E4650_10015</name>
    <name evidence="14" type="ORF">SAMN04488588_2118</name>
</gene>
<feature type="domain" description="Alpha-D-phosphohexomutase alpha/beta/alpha" evidence="13">
    <location>
        <begin position="250"/>
        <end position="359"/>
    </location>
</feature>
<evidence type="ECO:0000313" key="14">
    <source>
        <dbReference type="EMBL" id="SDC93387.1"/>
    </source>
</evidence>
<dbReference type="PANTHER" id="PTHR42946">
    <property type="entry name" value="PHOSPHOHEXOSE MUTASE"/>
    <property type="match status" value="1"/>
</dbReference>
<evidence type="ECO:0000256" key="8">
    <source>
        <dbReference type="ARBA" id="ARBA00068193"/>
    </source>
</evidence>
<keyword evidence="6" id="KW-0413">Isomerase</keyword>
<dbReference type="Pfam" id="PF02880">
    <property type="entry name" value="PGM_PMM_III"/>
    <property type="match status" value="1"/>
</dbReference>
<name>A0A1G6QP13_9BACT</name>
<dbReference type="SUPFAM" id="SSF55957">
    <property type="entry name" value="Phosphoglucomutase, C-terminal domain"/>
    <property type="match status" value="1"/>
</dbReference>
<keyword evidence="16" id="KW-1185">Reference proteome</keyword>
<dbReference type="EMBL" id="FMYV01000014">
    <property type="protein sequence ID" value="SDC93387.1"/>
    <property type="molecule type" value="Genomic_DNA"/>
</dbReference>
<dbReference type="InterPro" id="IPR016066">
    <property type="entry name" value="A-D-PHexomutase_CS"/>
</dbReference>
<feature type="domain" description="Alpha-D-phosphohexomutase alpha/beta/alpha" evidence="11">
    <location>
        <begin position="3"/>
        <end position="130"/>
    </location>
</feature>
<dbReference type="GO" id="GO:0005829">
    <property type="term" value="C:cytosol"/>
    <property type="evidence" value="ECO:0007669"/>
    <property type="project" value="TreeGrafter"/>
</dbReference>
<keyword evidence="3" id="KW-0597">Phosphoprotein</keyword>
<feature type="domain" description="Alpha-D-phosphohexomutase alpha/beta/alpha" evidence="12">
    <location>
        <begin position="152"/>
        <end position="246"/>
    </location>
</feature>
<comment type="similarity">
    <text evidence="2 9">Belongs to the phosphohexose mutase family.</text>
</comment>
<evidence type="ECO:0000256" key="3">
    <source>
        <dbReference type="ARBA" id="ARBA00022553"/>
    </source>
</evidence>
<dbReference type="STRING" id="28234.SAMN04488588_2118"/>
<dbReference type="InterPro" id="IPR005841">
    <property type="entry name" value="Alpha-D-phosphohexomutase_SF"/>
</dbReference>
<evidence type="ECO:0000256" key="5">
    <source>
        <dbReference type="ARBA" id="ARBA00022842"/>
    </source>
</evidence>
<accession>A0A1G6QP13</accession>
<dbReference type="InterPro" id="IPR005843">
    <property type="entry name" value="A-D-PHexomutase_C"/>
</dbReference>
<dbReference type="Gene3D" id="3.30.310.50">
    <property type="entry name" value="Alpha-D-phosphohexomutase, C-terminal domain"/>
    <property type="match status" value="1"/>
</dbReference>
<dbReference type="Proteomes" id="UP000199322">
    <property type="component" value="Unassembled WGS sequence"/>
</dbReference>
<evidence type="ECO:0000313" key="15">
    <source>
        <dbReference type="EMBL" id="TGG86686.1"/>
    </source>
</evidence>
<evidence type="ECO:0000256" key="1">
    <source>
        <dbReference type="ARBA" id="ARBA00001946"/>
    </source>
</evidence>
<organism evidence="14 16">
    <name type="scientific">Geotoga petraea</name>
    <dbReference type="NCBI Taxonomy" id="28234"/>
    <lineage>
        <taxon>Bacteria</taxon>
        <taxon>Thermotogati</taxon>
        <taxon>Thermotogota</taxon>
        <taxon>Thermotogae</taxon>
        <taxon>Petrotogales</taxon>
        <taxon>Petrotogaceae</taxon>
        <taxon>Geotoga</taxon>
    </lineage>
</organism>
<dbReference type="InterPro" id="IPR005844">
    <property type="entry name" value="A-D-PHexomutase_a/b/a-I"/>
</dbReference>
<dbReference type="InterPro" id="IPR006352">
    <property type="entry name" value="GlmM_bact"/>
</dbReference>
<dbReference type="EC" id="5.4.2.10" evidence="7"/>
<evidence type="ECO:0000259" key="13">
    <source>
        <dbReference type="Pfam" id="PF02880"/>
    </source>
</evidence>
<feature type="domain" description="Alpha-D-phosphohexomutase C-terminal" evidence="10">
    <location>
        <begin position="366"/>
        <end position="430"/>
    </location>
</feature>
<evidence type="ECO:0000259" key="10">
    <source>
        <dbReference type="Pfam" id="PF00408"/>
    </source>
</evidence>
<dbReference type="Proteomes" id="UP000297288">
    <property type="component" value="Unassembled WGS sequence"/>
</dbReference>
<evidence type="ECO:0000256" key="9">
    <source>
        <dbReference type="RuleBase" id="RU004326"/>
    </source>
</evidence>
<dbReference type="RefSeq" id="WP_091405797.1">
    <property type="nucleotide sequence ID" value="NZ_FMYV01000014.1"/>
</dbReference>
<dbReference type="InterPro" id="IPR005846">
    <property type="entry name" value="A-D-PHexomutase_a/b/a-III"/>
</dbReference>
<dbReference type="Gene3D" id="3.40.120.10">
    <property type="entry name" value="Alpha-D-Glucose-1,6-Bisphosphate, subunit A, domain 3"/>
    <property type="match status" value="3"/>
</dbReference>
<keyword evidence="5 9" id="KW-0460">Magnesium</keyword>
<reference evidence="14 16" key="1">
    <citation type="submission" date="2016-10" db="EMBL/GenBank/DDBJ databases">
        <authorList>
            <person name="de Groot N.N."/>
        </authorList>
    </citation>
    <scope>NUCLEOTIDE SEQUENCE [LARGE SCALE GENOMIC DNA]</scope>
    <source>
        <strain evidence="14 16">WG14</strain>
    </source>
</reference>
<evidence type="ECO:0000313" key="17">
    <source>
        <dbReference type="Proteomes" id="UP000297288"/>
    </source>
</evidence>
<evidence type="ECO:0000256" key="4">
    <source>
        <dbReference type="ARBA" id="ARBA00022723"/>
    </source>
</evidence>
<sequence>MKRLFGTDGIRGIVNEELTVDLAMKVGNAVARLYSGKYKTLMIAKDTRNSGDMFEKAISTGAISAGMKVETLGVVPTPTLSYLTNKKKAIGIMISASHNPSIYNGLKVIAEGYKIPDEEEVDLEKLILSENMEYSPYGEIGTVKNSKSKNEYIDYLLGCYGEIRSELKSAIDVGHGAAGSILKDIFGRMSLKYDIFNNKPNGFNINEECGSTEPGFLSKKVKTDGYDLGILFDGDADRCLFLDKKGNLVDGDKLMAINSLKMKKQGRLSKDSIVSTVMSNLGFEEFLKSNDILLKRTSVGDKYVLRKMLEDEINIGGEQSGHIIFLDRSTTGDGLITALETLETLTYFGKSLDELVSEIPSFPQLLKNVSVKDKKAVMLDERIEKMKCKYSERDDLRIVVRASGTEHKIRVMIEGKDYNEVEKVTDKFVELIESIDKEC</sequence>
<dbReference type="PANTHER" id="PTHR42946:SF1">
    <property type="entry name" value="PHOSPHOGLUCOMUTASE (ALPHA-D-GLUCOSE-1,6-BISPHOSPHATE-DEPENDENT)"/>
    <property type="match status" value="1"/>
</dbReference>
<dbReference type="SUPFAM" id="SSF53738">
    <property type="entry name" value="Phosphoglucomutase, first 3 domains"/>
    <property type="match status" value="3"/>
</dbReference>
<dbReference type="Pfam" id="PF00408">
    <property type="entry name" value="PGM_PMM_IV"/>
    <property type="match status" value="1"/>
</dbReference>
<dbReference type="AlphaFoldDB" id="A0A1G6QP13"/>
<evidence type="ECO:0000259" key="11">
    <source>
        <dbReference type="Pfam" id="PF02878"/>
    </source>
</evidence>
<dbReference type="FunFam" id="3.40.120.10:FF:000002">
    <property type="entry name" value="Phosphoglucosamine mutase"/>
    <property type="match status" value="1"/>
</dbReference>
<evidence type="ECO:0000313" key="16">
    <source>
        <dbReference type="Proteomes" id="UP000199322"/>
    </source>
</evidence>
<proteinExistence type="inferred from homology"/>
<dbReference type="InterPro" id="IPR005845">
    <property type="entry name" value="A-D-PHexomutase_a/b/a-II"/>
</dbReference>
<dbReference type="GO" id="GO:0004615">
    <property type="term" value="F:phosphomannomutase activity"/>
    <property type="evidence" value="ECO:0007669"/>
    <property type="project" value="TreeGrafter"/>
</dbReference>
<dbReference type="EMBL" id="SRME01000010">
    <property type="protein sequence ID" value="TGG86686.1"/>
    <property type="molecule type" value="Genomic_DNA"/>
</dbReference>
<evidence type="ECO:0000256" key="2">
    <source>
        <dbReference type="ARBA" id="ARBA00010231"/>
    </source>
</evidence>
<dbReference type="InterPro" id="IPR050060">
    <property type="entry name" value="Phosphoglucosamine_mutase"/>
</dbReference>
<dbReference type="InterPro" id="IPR036900">
    <property type="entry name" value="A-D-PHexomutase_C_sf"/>
</dbReference>
<dbReference type="GO" id="GO:0005975">
    <property type="term" value="P:carbohydrate metabolic process"/>
    <property type="evidence" value="ECO:0007669"/>
    <property type="project" value="InterPro"/>
</dbReference>
<comment type="cofactor">
    <cofactor evidence="1">
        <name>Mg(2+)</name>
        <dbReference type="ChEBI" id="CHEBI:18420"/>
    </cofactor>
</comment>
<dbReference type="OrthoDB" id="9806956at2"/>
<protein>
    <recommendedName>
        <fullName evidence="8">Phosphoglucosamine mutase</fullName>
        <ecNumber evidence="7">5.4.2.10</ecNumber>
    </recommendedName>
</protein>
<evidence type="ECO:0000256" key="7">
    <source>
        <dbReference type="ARBA" id="ARBA00066330"/>
    </source>
</evidence>
<dbReference type="Pfam" id="PF02878">
    <property type="entry name" value="PGM_PMM_I"/>
    <property type="match status" value="1"/>
</dbReference>
<dbReference type="CDD" id="cd05802">
    <property type="entry name" value="GlmM"/>
    <property type="match status" value="1"/>
</dbReference>
<dbReference type="GO" id="GO:0008966">
    <property type="term" value="F:phosphoglucosamine mutase activity"/>
    <property type="evidence" value="ECO:0007669"/>
    <property type="project" value="UniProtKB-EC"/>
</dbReference>
<reference evidence="15 17" key="2">
    <citation type="submission" date="2019-04" db="EMBL/GenBank/DDBJ databases">
        <title>Draft genome sequence data and analysis of a Fermenting Bacterium, Geotoga petraea strain HO-Geo1, isolated from heavy-oil petroleum reservoir in Russia.</title>
        <authorList>
            <person name="Grouzdev D.S."/>
            <person name="Semenova E.M."/>
            <person name="Sokolova D.S."/>
            <person name="Tourova T.P."/>
            <person name="Poltaraus A.B."/>
            <person name="Nazina T.N."/>
        </authorList>
    </citation>
    <scope>NUCLEOTIDE SEQUENCE [LARGE SCALE GENOMIC DNA]</scope>
    <source>
        <strain evidence="15 17">HO-Geo1</strain>
    </source>
</reference>
<evidence type="ECO:0000256" key="6">
    <source>
        <dbReference type="ARBA" id="ARBA00023235"/>
    </source>
</evidence>
<dbReference type="PROSITE" id="PS00710">
    <property type="entry name" value="PGM_PMM"/>
    <property type="match status" value="1"/>
</dbReference>
<evidence type="ECO:0000259" key="12">
    <source>
        <dbReference type="Pfam" id="PF02879"/>
    </source>
</evidence>